<gene>
    <name evidence="11" type="ORF">QBZ16_005104</name>
</gene>
<dbReference type="PRINTS" id="PR00380">
    <property type="entry name" value="KINESINHEAVY"/>
</dbReference>
<feature type="coiled-coil region" evidence="8">
    <location>
        <begin position="358"/>
        <end position="496"/>
    </location>
</feature>
<dbReference type="GO" id="GO:0005524">
    <property type="term" value="F:ATP binding"/>
    <property type="evidence" value="ECO:0007669"/>
    <property type="project" value="UniProtKB-UniRule"/>
</dbReference>
<evidence type="ECO:0000256" key="8">
    <source>
        <dbReference type="SAM" id="Coils"/>
    </source>
</evidence>
<dbReference type="PANTHER" id="PTHR47968">
    <property type="entry name" value="CENTROMERE PROTEIN E"/>
    <property type="match status" value="1"/>
</dbReference>
<organism evidence="11 12">
    <name type="scientific">Prototheca wickerhamii</name>
    <dbReference type="NCBI Taxonomy" id="3111"/>
    <lineage>
        <taxon>Eukaryota</taxon>
        <taxon>Viridiplantae</taxon>
        <taxon>Chlorophyta</taxon>
        <taxon>core chlorophytes</taxon>
        <taxon>Trebouxiophyceae</taxon>
        <taxon>Chlorellales</taxon>
        <taxon>Chlorellaceae</taxon>
        <taxon>Prototheca</taxon>
    </lineage>
</organism>
<reference evidence="11" key="1">
    <citation type="submission" date="2021-01" db="EMBL/GenBank/DDBJ databases">
        <authorList>
            <person name="Eckstrom K.M.E."/>
        </authorList>
    </citation>
    <scope>NUCLEOTIDE SEQUENCE</scope>
    <source>
        <strain evidence="11">UVCC 0001</strain>
    </source>
</reference>
<evidence type="ECO:0000313" key="12">
    <source>
        <dbReference type="Proteomes" id="UP001255856"/>
    </source>
</evidence>
<feature type="region of interest" description="Disordered" evidence="9">
    <location>
        <begin position="738"/>
        <end position="764"/>
    </location>
</feature>
<accession>A0AAD9MMG1</accession>
<keyword evidence="4 8" id="KW-0175">Coiled coil</keyword>
<feature type="domain" description="Kinesin motor" evidence="10">
    <location>
        <begin position="1"/>
        <end position="292"/>
    </location>
</feature>
<evidence type="ECO:0000256" key="6">
    <source>
        <dbReference type="PROSITE-ProRule" id="PRU00283"/>
    </source>
</evidence>
<dbReference type="PROSITE" id="PS50067">
    <property type="entry name" value="KINESIN_MOTOR_2"/>
    <property type="match status" value="1"/>
</dbReference>
<dbReference type="GO" id="GO:0003777">
    <property type="term" value="F:microtubule motor activity"/>
    <property type="evidence" value="ECO:0007669"/>
    <property type="project" value="InterPro"/>
</dbReference>
<evidence type="ECO:0000313" key="11">
    <source>
        <dbReference type="EMBL" id="KAK2076876.1"/>
    </source>
</evidence>
<dbReference type="InterPro" id="IPR036961">
    <property type="entry name" value="Kinesin_motor_dom_sf"/>
</dbReference>
<evidence type="ECO:0000256" key="1">
    <source>
        <dbReference type="ARBA" id="ARBA00022701"/>
    </source>
</evidence>
<evidence type="ECO:0000256" key="3">
    <source>
        <dbReference type="ARBA" id="ARBA00022840"/>
    </source>
</evidence>
<dbReference type="InterPro" id="IPR019821">
    <property type="entry name" value="Kinesin_motor_CS"/>
</dbReference>
<keyword evidence="12" id="KW-1185">Reference proteome</keyword>
<dbReference type="Gene3D" id="3.40.850.10">
    <property type="entry name" value="Kinesin motor domain"/>
    <property type="match status" value="1"/>
</dbReference>
<dbReference type="InterPro" id="IPR027417">
    <property type="entry name" value="P-loop_NTPase"/>
</dbReference>
<dbReference type="GO" id="GO:0005874">
    <property type="term" value="C:microtubule"/>
    <property type="evidence" value="ECO:0007669"/>
    <property type="project" value="UniProtKB-KW"/>
</dbReference>
<comment type="caution">
    <text evidence="11">The sequence shown here is derived from an EMBL/GenBank/DDBJ whole genome shotgun (WGS) entry which is preliminary data.</text>
</comment>
<dbReference type="CDD" id="cd00106">
    <property type="entry name" value="KISc"/>
    <property type="match status" value="1"/>
</dbReference>
<comment type="similarity">
    <text evidence="6 7">Belongs to the TRAFAC class myosin-kinesin ATPase superfamily. Kinesin family.</text>
</comment>
<dbReference type="SMART" id="SM00129">
    <property type="entry name" value="KISc"/>
    <property type="match status" value="1"/>
</dbReference>
<dbReference type="Proteomes" id="UP001255856">
    <property type="component" value="Unassembled WGS sequence"/>
</dbReference>
<dbReference type="GO" id="GO:0008017">
    <property type="term" value="F:microtubule binding"/>
    <property type="evidence" value="ECO:0007669"/>
    <property type="project" value="InterPro"/>
</dbReference>
<name>A0AAD9MMG1_PROWI</name>
<keyword evidence="2 6" id="KW-0547">Nucleotide-binding</keyword>
<evidence type="ECO:0000256" key="4">
    <source>
        <dbReference type="ARBA" id="ARBA00023054"/>
    </source>
</evidence>
<evidence type="ECO:0000256" key="7">
    <source>
        <dbReference type="RuleBase" id="RU000394"/>
    </source>
</evidence>
<feature type="compositionally biased region" description="Basic and acidic residues" evidence="9">
    <location>
        <begin position="599"/>
        <end position="608"/>
    </location>
</feature>
<feature type="region of interest" description="Disordered" evidence="9">
    <location>
        <begin position="780"/>
        <end position="799"/>
    </location>
</feature>
<feature type="region of interest" description="Disordered" evidence="9">
    <location>
        <begin position="596"/>
        <end position="667"/>
    </location>
</feature>
<dbReference type="AlphaFoldDB" id="A0AAD9MMG1"/>
<keyword evidence="1 7" id="KW-0493">Microtubule</keyword>
<evidence type="ECO:0000256" key="2">
    <source>
        <dbReference type="ARBA" id="ARBA00022741"/>
    </source>
</evidence>
<keyword evidence="5 6" id="KW-0505">Motor protein</keyword>
<evidence type="ECO:0000256" key="9">
    <source>
        <dbReference type="SAM" id="MobiDB-lite"/>
    </source>
</evidence>
<proteinExistence type="inferred from homology"/>
<dbReference type="Pfam" id="PF00225">
    <property type="entry name" value="Kinesin"/>
    <property type="match status" value="1"/>
</dbReference>
<feature type="compositionally biased region" description="Basic residues" evidence="9">
    <location>
        <begin position="609"/>
        <end position="623"/>
    </location>
</feature>
<feature type="compositionally biased region" description="Low complexity" evidence="9">
    <location>
        <begin position="633"/>
        <end position="657"/>
    </location>
</feature>
<dbReference type="InterPro" id="IPR027640">
    <property type="entry name" value="Kinesin-like_fam"/>
</dbReference>
<dbReference type="EMBL" id="JASFZW010000008">
    <property type="protein sequence ID" value="KAK2076876.1"/>
    <property type="molecule type" value="Genomic_DNA"/>
</dbReference>
<feature type="binding site" evidence="6">
    <location>
        <begin position="49"/>
        <end position="56"/>
    </location>
    <ligand>
        <name>ATP</name>
        <dbReference type="ChEBI" id="CHEBI:30616"/>
    </ligand>
</feature>
<evidence type="ECO:0000256" key="5">
    <source>
        <dbReference type="ARBA" id="ARBA00023175"/>
    </source>
</evidence>
<dbReference type="PROSITE" id="PS00411">
    <property type="entry name" value="KINESIN_MOTOR_1"/>
    <property type="match status" value="1"/>
</dbReference>
<keyword evidence="3 6" id="KW-0067">ATP-binding</keyword>
<sequence length="799" mass="85612">MKESGCGVNIFKSCVFPPSATQADVYAAAVRPIVEDVLAGYNGTVMAYGQTGAGKTHTLSCVQPEAIGAVPRAIAEVFRGTSRAGSRVTHNVLLSYVQIYMELIQDLLHPDSENLQIREAETGVFVNGVREVEVRSLEDCLELIQAGDKNRATAFTALNAASSRSHAVLMLTVVKRTPLSEGGDLQRVRVGKLFMVDLAGSERLKKSGSTGLRANEAKHINLSLTTLGMCINARADPAATHVPFRDSKLTRLLQDSLGGNAKTSLILAATDAFEHVEESVQSLLFGLRAMRVTTQPKVNERLDYALLVSELANGTATPRDKAGSETARAAVLERSLLARERELEGLQASFQMEREQSAQRAQQAALEQADALAQERREVEATRGLLLHAHQRIEALEAEVQGLQAEREAAHKDRERALEEAAGRQAAALEQARGRAEAAAAQHAAELDRLRLQAKDAEAAFASAAKQQESAARAEKDDLLARLATAEQQLAGSRRLQDMLSVQHEQATAEMESAHAKALRERDEAASAALKRARAAAEKKELEAGEREAGLRGALAEAERRLGALAAAHAALEARSQELEADVLQAAEHNSAAAQALRAAHEAASAERRRARRCSGGWRRRSAGARPWPPPSASTSASATRRAPSSAPSARTACSARGVRRGPARALDRAQRTLGSLAAERDDLARRRAAELAFSGQTLVRENLGVLQEGVETLIATFLLPSKDLKSLARYAKKVGATAPAQTRPGQKLSRLDSGTFGPELSGASTGTIRAFHPFTQSVRSVAPGQLRRPSSKSVLGRP</sequence>
<dbReference type="GO" id="GO:0007018">
    <property type="term" value="P:microtubule-based movement"/>
    <property type="evidence" value="ECO:0007669"/>
    <property type="project" value="InterPro"/>
</dbReference>
<dbReference type="InterPro" id="IPR001752">
    <property type="entry name" value="Kinesin_motor_dom"/>
</dbReference>
<dbReference type="SUPFAM" id="SSF52540">
    <property type="entry name" value="P-loop containing nucleoside triphosphate hydrolases"/>
    <property type="match status" value="1"/>
</dbReference>
<dbReference type="PANTHER" id="PTHR47968:SF36">
    <property type="entry name" value="KINESIN HEAVY CHAIN ISOFORM X1"/>
    <property type="match status" value="1"/>
</dbReference>
<evidence type="ECO:0000259" key="10">
    <source>
        <dbReference type="PROSITE" id="PS50067"/>
    </source>
</evidence>
<feature type="coiled-coil region" evidence="8">
    <location>
        <begin position="555"/>
        <end position="589"/>
    </location>
</feature>
<protein>
    <recommendedName>
        <fullName evidence="7">Kinesin-like protein</fullName>
    </recommendedName>
</protein>